<sequence>MSFISFPGHGFYFQFNCQELKKSVDRQSLFDILQVDFQMCVYTSPAIDLQYFLNTSPSPDVIENKRDVLLNEYLGALSATMKQLGCKTQPPTMEELKATLKQRASYGMISSFSCLPIVLCCKTEVKDLDEMMNPNTFSSPGLKNESYKKLMMKRIPMYDEWGLLDL</sequence>
<organism evidence="1 2">
    <name type="scientific">Temnothorax curvispinosus</name>
    <dbReference type="NCBI Taxonomy" id="300111"/>
    <lineage>
        <taxon>Eukaryota</taxon>
        <taxon>Metazoa</taxon>
        <taxon>Ecdysozoa</taxon>
        <taxon>Arthropoda</taxon>
        <taxon>Hexapoda</taxon>
        <taxon>Insecta</taxon>
        <taxon>Pterygota</taxon>
        <taxon>Neoptera</taxon>
        <taxon>Endopterygota</taxon>
        <taxon>Hymenoptera</taxon>
        <taxon>Apocrita</taxon>
        <taxon>Aculeata</taxon>
        <taxon>Formicoidea</taxon>
        <taxon>Formicidae</taxon>
        <taxon>Myrmicinae</taxon>
        <taxon>Temnothorax</taxon>
    </lineage>
</organism>
<dbReference type="PANTHER" id="PTHR11012">
    <property type="entry name" value="PROTEIN KINASE-LIKE DOMAIN-CONTAINING"/>
    <property type="match status" value="1"/>
</dbReference>
<protein>
    <submittedName>
        <fullName evidence="2">Uncharacterized protein LOC112454799</fullName>
    </submittedName>
</protein>
<gene>
    <name evidence="2" type="primary">LOC112454799</name>
</gene>
<name>A0A6J1PS66_9HYME</name>
<dbReference type="SUPFAM" id="SSF56112">
    <property type="entry name" value="Protein kinase-like (PK-like)"/>
    <property type="match status" value="1"/>
</dbReference>
<keyword evidence="1" id="KW-1185">Reference proteome</keyword>
<reference evidence="2" key="1">
    <citation type="submission" date="2025-08" db="UniProtKB">
        <authorList>
            <consortium name="RefSeq"/>
        </authorList>
    </citation>
    <scope>IDENTIFICATION</scope>
    <source>
        <tissue evidence="2">Whole body</tissue>
    </source>
</reference>
<dbReference type="Pfam" id="PF02958">
    <property type="entry name" value="EcKL"/>
    <property type="match status" value="1"/>
</dbReference>
<dbReference type="InterPro" id="IPR011009">
    <property type="entry name" value="Kinase-like_dom_sf"/>
</dbReference>
<accession>A0A6J1PS66</accession>
<dbReference type="GeneID" id="112454799"/>
<dbReference type="PANTHER" id="PTHR11012:SF56">
    <property type="entry name" value="CHK KINASE-LIKE DOMAIN-CONTAINING PROTEIN-RELATED"/>
    <property type="match status" value="1"/>
</dbReference>
<dbReference type="OrthoDB" id="8250698at2759"/>
<dbReference type="RefSeq" id="XP_024872158.1">
    <property type="nucleotide sequence ID" value="XM_025016390.1"/>
</dbReference>
<proteinExistence type="predicted"/>
<dbReference type="Proteomes" id="UP000504618">
    <property type="component" value="Unplaced"/>
</dbReference>
<dbReference type="InterPro" id="IPR004119">
    <property type="entry name" value="EcKL"/>
</dbReference>
<evidence type="ECO:0000313" key="2">
    <source>
        <dbReference type="RefSeq" id="XP_024872158.1"/>
    </source>
</evidence>
<dbReference type="AlphaFoldDB" id="A0A6J1PS66"/>
<evidence type="ECO:0000313" key="1">
    <source>
        <dbReference type="Proteomes" id="UP000504618"/>
    </source>
</evidence>